<dbReference type="CDD" id="cd05399">
    <property type="entry name" value="NT_Rel-Spo_like"/>
    <property type="match status" value="1"/>
</dbReference>
<feature type="domain" description="TGS" evidence="9">
    <location>
        <begin position="386"/>
        <end position="447"/>
    </location>
</feature>
<gene>
    <name evidence="10" type="ORF">QLQ15_08195</name>
</gene>
<dbReference type="Gene3D" id="3.30.70.260">
    <property type="match status" value="1"/>
</dbReference>
<evidence type="ECO:0000313" key="10">
    <source>
        <dbReference type="EMBL" id="MDI9238893.1"/>
    </source>
</evidence>
<comment type="pathway">
    <text evidence="2">Purine metabolism.</text>
</comment>
<dbReference type="InterPro" id="IPR033655">
    <property type="entry name" value="TGS_RelA/SpoT"/>
</dbReference>
<evidence type="ECO:0000259" key="8">
    <source>
        <dbReference type="PROSITE" id="PS51671"/>
    </source>
</evidence>
<dbReference type="PANTHER" id="PTHR21262:SF31">
    <property type="entry name" value="GTP PYROPHOSPHOKINASE"/>
    <property type="match status" value="1"/>
</dbReference>
<evidence type="ECO:0000259" key="9">
    <source>
        <dbReference type="PROSITE" id="PS51880"/>
    </source>
</evidence>
<dbReference type="InterPro" id="IPR002912">
    <property type="entry name" value="ACT_dom"/>
</dbReference>
<dbReference type="InterPro" id="IPR004095">
    <property type="entry name" value="TGS"/>
</dbReference>
<dbReference type="SUPFAM" id="SSF81301">
    <property type="entry name" value="Nucleotidyltransferase"/>
    <property type="match status" value="1"/>
</dbReference>
<evidence type="ECO:0000256" key="2">
    <source>
        <dbReference type="ARBA" id="ARBA00025704"/>
    </source>
</evidence>
<dbReference type="GO" id="GO:0008728">
    <property type="term" value="F:GTP diphosphokinase activity"/>
    <property type="evidence" value="ECO:0007669"/>
    <property type="project" value="UniProtKB-EC"/>
</dbReference>
<dbReference type="InterPro" id="IPR045865">
    <property type="entry name" value="ACT-like_dom_sf"/>
</dbReference>
<dbReference type="SUPFAM" id="SSF81271">
    <property type="entry name" value="TGS-like"/>
    <property type="match status" value="1"/>
</dbReference>
<feature type="region of interest" description="Disordered" evidence="7">
    <location>
        <begin position="547"/>
        <end position="573"/>
    </location>
</feature>
<dbReference type="InterPro" id="IPR043519">
    <property type="entry name" value="NT_sf"/>
</dbReference>
<feature type="domain" description="ACT" evidence="8">
    <location>
        <begin position="648"/>
        <end position="721"/>
    </location>
</feature>
<evidence type="ECO:0000256" key="3">
    <source>
        <dbReference type="ARBA" id="ARBA00029754"/>
    </source>
</evidence>
<dbReference type="RefSeq" id="WP_283212328.1">
    <property type="nucleotide sequence ID" value="NZ_JASGBI010000001.1"/>
</dbReference>
<evidence type="ECO:0000256" key="4">
    <source>
        <dbReference type="ARBA" id="ARBA00032407"/>
    </source>
</evidence>
<dbReference type="SMART" id="SM00954">
    <property type="entry name" value="RelA_SpoT"/>
    <property type="match status" value="1"/>
</dbReference>
<dbReference type="InterPro" id="IPR004811">
    <property type="entry name" value="RelA/Spo_fam"/>
</dbReference>
<evidence type="ECO:0000256" key="6">
    <source>
        <dbReference type="RuleBase" id="RU003847"/>
    </source>
</evidence>
<organism evidence="10 11">
    <name type="scientific">Lysobacter stagni</name>
    <dbReference type="NCBI Taxonomy" id="3045172"/>
    <lineage>
        <taxon>Bacteria</taxon>
        <taxon>Pseudomonadati</taxon>
        <taxon>Pseudomonadota</taxon>
        <taxon>Gammaproteobacteria</taxon>
        <taxon>Lysobacterales</taxon>
        <taxon>Lysobacteraceae</taxon>
        <taxon>Lysobacter</taxon>
    </lineage>
</organism>
<dbReference type="Pfam" id="PF13291">
    <property type="entry name" value="ACT_4"/>
    <property type="match status" value="1"/>
</dbReference>
<dbReference type="NCBIfam" id="TIGR00691">
    <property type="entry name" value="spoT_relA"/>
    <property type="match status" value="1"/>
</dbReference>
<evidence type="ECO:0000256" key="5">
    <source>
        <dbReference type="ARBA" id="ARBA00033308"/>
    </source>
</evidence>
<dbReference type="CDD" id="cd01668">
    <property type="entry name" value="TGS_RSH"/>
    <property type="match status" value="1"/>
</dbReference>
<dbReference type="Proteomes" id="UP001321580">
    <property type="component" value="Unassembled WGS sequence"/>
</dbReference>
<dbReference type="Gene3D" id="1.10.3210.10">
    <property type="entry name" value="Hypothetical protein af1432"/>
    <property type="match status" value="1"/>
</dbReference>
<dbReference type="Gene3D" id="3.30.460.10">
    <property type="entry name" value="Beta Polymerase, domain 2"/>
    <property type="match status" value="1"/>
</dbReference>
<feature type="compositionally biased region" description="Low complexity" evidence="7">
    <location>
        <begin position="548"/>
        <end position="564"/>
    </location>
</feature>
<dbReference type="EMBL" id="JASGBI010000001">
    <property type="protein sequence ID" value="MDI9238893.1"/>
    <property type="molecule type" value="Genomic_DNA"/>
</dbReference>
<evidence type="ECO:0000256" key="7">
    <source>
        <dbReference type="SAM" id="MobiDB-lite"/>
    </source>
</evidence>
<dbReference type="InterPro" id="IPR012675">
    <property type="entry name" value="Beta-grasp_dom_sf"/>
</dbReference>
<keyword evidence="10" id="KW-0808">Transferase</keyword>
<sequence>MATPSLQPFSALAHPAAAGIPAPLRRAMQQASVGNDTQGDAPEVVASMLDALALLGGDGDTVAAALLHASPALESALRTTIEREFPSIAPLLEGQRAAGQVWALHAERHGQAGNEGLRRLLLAIVRDLRVVPILLARQLARMRHAESLDEPERRELALLTRDIHAPLANRLGIWQLKWELEDLAFRYLEPQTYQQIARLLDEKRTDREHYIEDVKRTLRDAMAAQGLKAEIAGRPKHIYSIWKKMQRKNVPIGELYDLRAVRVLVDSLGDCYAALGAVHATWTPIPSEFDDYIARPKRNDYRSLHTAVIGPEGKTLEVQIRTHEMHRQAELGVAAHWKYKEVGSHSADAAFDRKIAWMRRLLEAGAEGGREDASLAGEFDTELVEDRIYVLTPKGEVIDLPTGATPLDFAYHVHTEVGHRCRGAKVDGRIVPLDHKLRSGDRVEIMTAKTGEPRRDWLVAANGFLASGRSRDKVRAWFHKLDRARNEAAGKDLLDKELRRLGLLGADLAPAREKFNLASDSEVYVQVALGDIGPHQVGRTLLEHERAQQAAQAAAAAPTTTVTTPPAPRHVPRRTTDFTVEGVGNLLVQLARCCQPLPGEPIVGYLTRGRGVSVHRPGCAAFERLAATQPQRVLPVEWGRAGSGYEVDVEVLALDRKWLLKEVTNLIAQGNAHVVSIRSDMERNGARVRLRLRLRVGDYGQLSTLLGKLSSLPGVEHAQRR</sequence>
<dbReference type="InterPro" id="IPR007685">
    <property type="entry name" value="RelA_SpoT"/>
</dbReference>
<dbReference type="Pfam" id="PF04607">
    <property type="entry name" value="RelA_SpoT"/>
    <property type="match status" value="1"/>
</dbReference>
<protein>
    <recommendedName>
        <fullName evidence="1">GTP pyrophosphokinase</fullName>
    </recommendedName>
    <alternativeName>
        <fullName evidence="4">(p)ppGpp synthase</fullName>
    </alternativeName>
    <alternativeName>
        <fullName evidence="3">ATP:GTP 3'-pyrophosphotransferase</fullName>
    </alternativeName>
    <alternativeName>
        <fullName evidence="5">ppGpp synthase I</fullName>
    </alternativeName>
</protein>
<reference evidence="10 11" key="1">
    <citation type="submission" date="2023-05" db="EMBL/GenBank/DDBJ databases">
        <title>Lysobacter sp. strain LF1 Genome sequencing and assembly.</title>
        <authorList>
            <person name="Jung Y."/>
        </authorList>
    </citation>
    <scope>NUCLEOTIDE SEQUENCE [LARGE SCALE GENOMIC DNA]</scope>
    <source>
        <strain evidence="10 11">LF1</strain>
    </source>
</reference>
<comment type="similarity">
    <text evidence="6">Belongs to the relA/spoT family.</text>
</comment>
<dbReference type="SUPFAM" id="SSF109604">
    <property type="entry name" value="HD-domain/PDEase-like"/>
    <property type="match status" value="1"/>
</dbReference>
<dbReference type="Pfam" id="PF02824">
    <property type="entry name" value="TGS"/>
    <property type="match status" value="1"/>
</dbReference>
<accession>A0ABT6XG22</accession>
<keyword evidence="11" id="KW-1185">Reference proteome</keyword>
<evidence type="ECO:0000256" key="1">
    <source>
        <dbReference type="ARBA" id="ARBA00019852"/>
    </source>
</evidence>
<dbReference type="Gene3D" id="3.10.20.30">
    <property type="match status" value="1"/>
</dbReference>
<evidence type="ECO:0000313" key="11">
    <source>
        <dbReference type="Proteomes" id="UP001321580"/>
    </source>
</evidence>
<proteinExistence type="inferred from homology"/>
<dbReference type="PROSITE" id="PS51880">
    <property type="entry name" value="TGS"/>
    <property type="match status" value="1"/>
</dbReference>
<name>A0ABT6XG22_9GAMM</name>
<dbReference type="InterPro" id="IPR012676">
    <property type="entry name" value="TGS-like"/>
</dbReference>
<dbReference type="SUPFAM" id="SSF55021">
    <property type="entry name" value="ACT-like"/>
    <property type="match status" value="1"/>
</dbReference>
<comment type="function">
    <text evidence="6">In eubacteria ppGpp (guanosine 3'-diphosphate 5'-diphosphate) is a mediator of the stringent response that coordinates a variety of cellular activities in response to changes in nutritional abundance.</text>
</comment>
<dbReference type="PROSITE" id="PS51671">
    <property type="entry name" value="ACT"/>
    <property type="match status" value="1"/>
</dbReference>
<dbReference type="Pfam" id="PF13328">
    <property type="entry name" value="HD_4"/>
    <property type="match status" value="1"/>
</dbReference>
<comment type="caution">
    <text evidence="10">The sequence shown here is derived from an EMBL/GenBank/DDBJ whole genome shotgun (WGS) entry which is preliminary data.</text>
</comment>
<dbReference type="PANTHER" id="PTHR21262">
    <property type="entry name" value="GUANOSINE-3',5'-BIS DIPHOSPHATE 3'-PYROPHOSPHOHYDROLASE"/>
    <property type="match status" value="1"/>
</dbReference>